<dbReference type="SMART" id="SM00726">
    <property type="entry name" value="UIM"/>
    <property type="match status" value="3"/>
</dbReference>
<organism evidence="3 4">
    <name type="scientific">Ensete ventricosum</name>
    <name type="common">Abyssinian banana</name>
    <name type="synonym">Musa ensete</name>
    <dbReference type="NCBI Taxonomy" id="4639"/>
    <lineage>
        <taxon>Eukaryota</taxon>
        <taxon>Viridiplantae</taxon>
        <taxon>Streptophyta</taxon>
        <taxon>Embryophyta</taxon>
        <taxon>Tracheophyta</taxon>
        <taxon>Spermatophyta</taxon>
        <taxon>Magnoliopsida</taxon>
        <taxon>Liliopsida</taxon>
        <taxon>Zingiberales</taxon>
        <taxon>Musaceae</taxon>
        <taxon>Ensete</taxon>
    </lineage>
</organism>
<dbReference type="CDD" id="cd22297">
    <property type="entry name" value="PSMD4_RAZUL"/>
    <property type="match status" value="1"/>
</dbReference>
<dbReference type="EMBL" id="JAQQAF010000001">
    <property type="protein sequence ID" value="KAJ8512019.1"/>
    <property type="molecule type" value="Genomic_DNA"/>
</dbReference>
<dbReference type="InterPro" id="IPR027040">
    <property type="entry name" value="PSMD4"/>
</dbReference>
<reference evidence="3 4" key="1">
    <citation type="submission" date="2022-12" db="EMBL/GenBank/DDBJ databases">
        <title>Chromosome-scale assembly of the Ensete ventricosum genome.</title>
        <authorList>
            <person name="Dussert Y."/>
            <person name="Stocks J."/>
            <person name="Wendawek A."/>
            <person name="Woldeyes F."/>
            <person name="Nichols R.A."/>
            <person name="Borrell J.S."/>
        </authorList>
    </citation>
    <scope>NUCLEOTIDE SEQUENCE [LARGE SCALE GENOMIC DNA]</scope>
    <source>
        <strain evidence="4">cv. Maze</strain>
        <tissue evidence="3">Seeds</tissue>
    </source>
</reference>
<evidence type="ECO:0000256" key="2">
    <source>
        <dbReference type="SAM" id="MobiDB-lite"/>
    </source>
</evidence>
<dbReference type="GO" id="GO:0031593">
    <property type="term" value="F:polyubiquitin modification-dependent protein binding"/>
    <property type="evidence" value="ECO:0007669"/>
    <property type="project" value="TreeGrafter"/>
</dbReference>
<dbReference type="GO" id="GO:0005634">
    <property type="term" value="C:nucleus"/>
    <property type="evidence" value="ECO:0007669"/>
    <property type="project" value="TreeGrafter"/>
</dbReference>
<dbReference type="PANTHER" id="PTHR10223:SF0">
    <property type="entry name" value="26S PROTEASOME NON-ATPASE REGULATORY SUBUNIT 4"/>
    <property type="match status" value="1"/>
</dbReference>
<evidence type="ECO:0000313" key="4">
    <source>
        <dbReference type="Proteomes" id="UP001222027"/>
    </source>
</evidence>
<dbReference type="InterPro" id="IPR049590">
    <property type="entry name" value="PSMD4_RAZUL-like"/>
</dbReference>
<dbReference type="InterPro" id="IPR003903">
    <property type="entry name" value="UIM_dom"/>
</dbReference>
<keyword evidence="1" id="KW-0677">Repeat</keyword>
<evidence type="ECO:0000313" key="3">
    <source>
        <dbReference type="EMBL" id="KAJ8512019.1"/>
    </source>
</evidence>
<dbReference type="GO" id="GO:0005829">
    <property type="term" value="C:cytosol"/>
    <property type="evidence" value="ECO:0007669"/>
    <property type="project" value="TreeGrafter"/>
</dbReference>
<protein>
    <submittedName>
        <fullName evidence="3">Uncharacterized protein</fullName>
    </submittedName>
</protein>
<sequence length="278" mass="29520">MLSDVLISTPIVTGDGDEGSGFAYTAAAGDGLSGFDFGVDPNVDPDLALALRISMEEERARQEAGAKRAAEQAAEQEKVREQASSSRDYTMADPVSNSTIMVDDKGHNLTSQDDEAVLLEQALAMSMDVAKSGSASVADTDMSDATVDDQELAYALQMSVQDSATDMSIQSEMSKVLEDQSFVSSILNSLPGVDPNDPSLKDLLVSLQGESEIEDNGGDAGEEGVPELVHGDVVEEDEQVPNGVVKQGLRRLLEGIHYEVQATDAAEMGFDVIKERAK</sequence>
<accession>A0AAV8RY25</accession>
<feature type="region of interest" description="Disordered" evidence="2">
    <location>
        <begin position="62"/>
        <end position="92"/>
    </location>
</feature>
<keyword evidence="4" id="KW-1185">Reference proteome</keyword>
<dbReference type="GO" id="GO:0043161">
    <property type="term" value="P:proteasome-mediated ubiquitin-dependent protein catabolic process"/>
    <property type="evidence" value="ECO:0007669"/>
    <property type="project" value="TreeGrafter"/>
</dbReference>
<feature type="compositionally biased region" description="Basic and acidic residues" evidence="2">
    <location>
        <begin position="62"/>
        <end position="81"/>
    </location>
</feature>
<name>A0AAV8RY25_ENSVE</name>
<dbReference type="Proteomes" id="UP001222027">
    <property type="component" value="Unassembled WGS sequence"/>
</dbReference>
<dbReference type="SUPFAM" id="SSF55753">
    <property type="entry name" value="Actin depolymerizing proteins"/>
    <property type="match status" value="1"/>
</dbReference>
<dbReference type="PANTHER" id="PTHR10223">
    <property type="entry name" value="26S PROTEASOME NON-ATPASE REGULATORY SUBUNIT 4"/>
    <property type="match status" value="1"/>
</dbReference>
<evidence type="ECO:0000256" key="1">
    <source>
        <dbReference type="ARBA" id="ARBA00022737"/>
    </source>
</evidence>
<dbReference type="FunFam" id="1.10.287.3990:FF:000004">
    <property type="entry name" value="26S proteasome regulatory subunit N10"/>
    <property type="match status" value="1"/>
</dbReference>
<dbReference type="GO" id="GO:0008540">
    <property type="term" value="C:proteasome regulatory particle, base subcomplex"/>
    <property type="evidence" value="ECO:0007669"/>
    <property type="project" value="TreeGrafter"/>
</dbReference>
<dbReference type="PROSITE" id="PS50330">
    <property type="entry name" value="UIM"/>
    <property type="match status" value="2"/>
</dbReference>
<dbReference type="AlphaFoldDB" id="A0AAV8RY25"/>
<gene>
    <name evidence="3" type="ORF">OPV22_002453</name>
</gene>
<proteinExistence type="predicted"/>
<comment type="caution">
    <text evidence="3">The sequence shown here is derived from an EMBL/GenBank/DDBJ whole genome shotgun (WGS) entry which is preliminary data.</text>
</comment>
<dbReference type="Gene3D" id="1.10.287.3990">
    <property type="match status" value="1"/>
</dbReference>